<gene>
    <name evidence="1" type="ORF">VCR5J5_1440057</name>
</gene>
<comment type="caution">
    <text evidence="1">The sequence shown here is derived from an EMBL/GenBank/DDBJ whole genome shotgun (WGS) entry which is preliminary data.</text>
</comment>
<dbReference type="EMBL" id="CCJV01000051">
    <property type="protein sequence ID" value="CDT08887.1"/>
    <property type="molecule type" value="Genomic_DNA"/>
</dbReference>
<evidence type="ECO:0000313" key="2">
    <source>
        <dbReference type="Proteomes" id="UP000049495"/>
    </source>
</evidence>
<dbReference type="Proteomes" id="UP000049495">
    <property type="component" value="Unassembled WGS sequence"/>
</dbReference>
<dbReference type="RefSeq" id="WP_048667284.1">
    <property type="nucleotide sequence ID" value="NZ_CAWMAS010000050.1"/>
</dbReference>
<reference evidence="2" key="1">
    <citation type="submission" date="2014-06" db="EMBL/GenBank/DDBJ databases">
        <authorList>
            <person name="Le Roux Frederique"/>
        </authorList>
    </citation>
    <scope>NUCLEOTIDE SEQUENCE [LARGE SCALE GENOMIC DNA]</scope>
    <source>
        <strain evidence="2">J5-5</strain>
    </source>
</reference>
<proteinExistence type="predicted"/>
<accession>A0A4R2FT77</accession>
<sequence>MVTQEIDLNKLAEALGKSLTNNIGFLAEELADVIIVKAPVETGRMVRSINVNDGNNPVLTDTYRSQKVEKNVQGVKASQKLKIRQSVNRRIKRRGVNRKANIWWITSAAPYSTHVHSGQAYRNRIAGMPRRQQRAAFANMRDKMEQRGQTQYERKTGQGHNFFSIKSNELAKAARKAARRNRLNKVNI</sequence>
<evidence type="ECO:0000313" key="1">
    <source>
        <dbReference type="EMBL" id="CDT08887.1"/>
    </source>
</evidence>
<dbReference type="AlphaFoldDB" id="A0A4R2FT77"/>
<organism evidence="1 2">
    <name type="scientific">Vibrio crassostreae</name>
    <dbReference type="NCBI Taxonomy" id="246167"/>
    <lineage>
        <taxon>Bacteria</taxon>
        <taxon>Pseudomonadati</taxon>
        <taxon>Pseudomonadota</taxon>
        <taxon>Gammaproteobacteria</taxon>
        <taxon>Vibrionales</taxon>
        <taxon>Vibrionaceae</taxon>
        <taxon>Vibrio</taxon>
    </lineage>
</organism>
<name>A0A4R2FT77_9VIBR</name>
<protein>
    <submittedName>
        <fullName evidence="1">Uncharacterized protein</fullName>
    </submittedName>
</protein>